<keyword evidence="4" id="KW-0807">Transducer</keyword>
<sequence length="472" mass="54035">MPNETDNFDPLSLAIAPPPDETPEERIVRELAEREAVLRSREIDAELKAAKVAMKRYKNAIKILVLGQSLSGKSTTIKNFQRKYAQKAWADERATWKAIILFNLVRSVNIMIDALNRAPVYDPQKQAASPIIALGGALLAERHQSIILRLAPLREVEKDLKLFLGAGATEVEAQTYTTPNEQNQVMFEFKKSNTQEFCVRSSSGWRGVIDRIKTSQNGKESQVHRVVSQVVDSCKADILWLWKDPVTQSILHSQRLRLEDSPGFFIDDIDRIVATDYEPSDHDIMRARLRTTGVQEHHFMLDRTNGTKLDWIMYDVAGIRTSRAAWVPYFKEVTGLLFLAPISAFNERLEEDTSIFRLEDTFMLWKTLCGNKLLSRVQLILFLNKTDLLRKKLEQGILVKKYMPEFDKENTYENVATWFRKIFKKYFIQHSEPGRSFISHFTSVIDTEATSVTLIAVQSAILQHDMAEVGLL</sequence>
<dbReference type="SMART" id="SM00275">
    <property type="entry name" value="G_alpha"/>
    <property type="match status" value="1"/>
</dbReference>
<organism evidence="8">
    <name type="scientific">Psilocybe cubensis</name>
    <name type="common">Psychedelic mushroom</name>
    <name type="synonym">Stropharia cubensis</name>
    <dbReference type="NCBI Taxonomy" id="181762"/>
    <lineage>
        <taxon>Eukaryota</taxon>
        <taxon>Fungi</taxon>
        <taxon>Dikarya</taxon>
        <taxon>Basidiomycota</taxon>
        <taxon>Agaricomycotina</taxon>
        <taxon>Agaricomycetes</taxon>
        <taxon>Agaricomycetidae</taxon>
        <taxon>Agaricales</taxon>
        <taxon>Agaricineae</taxon>
        <taxon>Strophariaceae</taxon>
        <taxon>Psilocybe</taxon>
    </lineage>
</organism>
<dbReference type="EMBL" id="JAFIQS010000002">
    <property type="protein sequence ID" value="KAG5172623.1"/>
    <property type="molecule type" value="Genomic_DNA"/>
</dbReference>
<dbReference type="GO" id="GO:0031683">
    <property type="term" value="F:G-protein beta/gamma-subunit complex binding"/>
    <property type="evidence" value="ECO:0007669"/>
    <property type="project" value="InterPro"/>
</dbReference>
<dbReference type="GO" id="GO:0007188">
    <property type="term" value="P:adenylate cyclase-modulating G protein-coupled receptor signaling pathway"/>
    <property type="evidence" value="ECO:0007669"/>
    <property type="project" value="TreeGrafter"/>
</dbReference>
<dbReference type="InterPro" id="IPR011025">
    <property type="entry name" value="GproteinA_insert"/>
</dbReference>
<dbReference type="PROSITE" id="PS51882">
    <property type="entry name" value="G_ALPHA"/>
    <property type="match status" value="1"/>
</dbReference>
<dbReference type="FunFam" id="3.40.50.300:FF:000692">
    <property type="entry name" value="Guanine nucleotide-binding protein subunit alpha"/>
    <property type="match status" value="1"/>
</dbReference>
<evidence type="ECO:0000256" key="4">
    <source>
        <dbReference type="ARBA" id="ARBA00023224"/>
    </source>
</evidence>
<keyword evidence="1 6" id="KW-0479">Metal-binding</keyword>
<dbReference type="GO" id="GO:0001664">
    <property type="term" value="F:G protein-coupled receptor binding"/>
    <property type="evidence" value="ECO:0007669"/>
    <property type="project" value="TreeGrafter"/>
</dbReference>
<evidence type="ECO:0000256" key="2">
    <source>
        <dbReference type="ARBA" id="ARBA00022741"/>
    </source>
</evidence>
<comment type="caution">
    <text evidence="8">The sequence shown here is derived from an EMBL/GenBank/DDBJ whole genome shotgun (WGS) entry which is preliminary data.</text>
</comment>
<dbReference type="GO" id="GO:0046872">
    <property type="term" value="F:metal ion binding"/>
    <property type="evidence" value="ECO:0007669"/>
    <property type="project" value="UniProtKB-KW"/>
</dbReference>
<keyword evidence="6" id="KW-0460">Magnesium</keyword>
<dbReference type="GO" id="GO:0003924">
    <property type="term" value="F:GTPase activity"/>
    <property type="evidence" value="ECO:0007669"/>
    <property type="project" value="InterPro"/>
</dbReference>
<feature type="region of interest" description="Disordered" evidence="7">
    <location>
        <begin position="1"/>
        <end position="22"/>
    </location>
</feature>
<feature type="binding site" evidence="6">
    <location>
        <position position="291"/>
    </location>
    <ligand>
        <name>Mg(2+)</name>
        <dbReference type="ChEBI" id="CHEBI:18420"/>
    </ligand>
</feature>
<evidence type="ECO:0000256" key="5">
    <source>
        <dbReference type="PIRSR" id="PIRSR601019-1"/>
    </source>
</evidence>
<evidence type="ECO:0000256" key="6">
    <source>
        <dbReference type="PIRSR" id="PIRSR601019-2"/>
    </source>
</evidence>
<proteinExistence type="predicted"/>
<dbReference type="PANTHER" id="PTHR10218:SF360">
    <property type="entry name" value="GUANINE NUCLEOTIDE-BINDING PROTEIN SUBUNIT ALPHA HOMOLOG"/>
    <property type="match status" value="1"/>
</dbReference>
<dbReference type="Gene3D" id="3.40.50.300">
    <property type="entry name" value="P-loop containing nucleotide triphosphate hydrolases"/>
    <property type="match status" value="2"/>
</dbReference>
<reference evidence="8" key="1">
    <citation type="submission" date="2021-02" db="EMBL/GenBank/DDBJ databases">
        <title>Psilocybe cubensis genome.</title>
        <authorList>
            <person name="Mckernan K.J."/>
            <person name="Crawford S."/>
            <person name="Trippe A."/>
            <person name="Kane L.T."/>
            <person name="Mclaughlin S."/>
        </authorList>
    </citation>
    <scope>NUCLEOTIDE SEQUENCE [LARGE SCALE GENOMIC DNA]</scope>
    <source>
        <strain evidence="8">MGC-MH-2018</strain>
    </source>
</reference>
<dbReference type="PANTHER" id="PTHR10218">
    <property type="entry name" value="GTP-BINDING PROTEIN ALPHA SUBUNIT"/>
    <property type="match status" value="1"/>
</dbReference>
<dbReference type="AlphaFoldDB" id="A0A8H8CP84"/>
<evidence type="ECO:0008006" key="9">
    <source>
        <dbReference type="Google" id="ProtNLM"/>
    </source>
</evidence>
<dbReference type="PRINTS" id="PR00318">
    <property type="entry name" value="GPROTEINA"/>
</dbReference>
<evidence type="ECO:0000256" key="7">
    <source>
        <dbReference type="SAM" id="MobiDB-lite"/>
    </source>
</evidence>
<protein>
    <recommendedName>
        <fullName evidence="9">G-alpha-domain-containing protein</fullName>
    </recommendedName>
</protein>
<evidence type="ECO:0000313" key="8">
    <source>
        <dbReference type="EMBL" id="KAG5172623.1"/>
    </source>
</evidence>
<gene>
    <name evidence="8" type="ORF">JR316_002125</name>
</gene>
<feature type="binding site" evidence="5">
    <location>
        <begin position="260"/>
        <end position="261"/>
    </location>
    <ligand>
        <name>GTP</name>
        <dbReference type="ChEBI" id="CHEBI:37565"/>
    </ligand>
</feature>
<keyword evidence="3 5" id="KW-0342">GTP-binding</keyword>
<name>A0A8H8CP84_PSICU</name>
<dbReference type="GO" id="GO:0005525">
    <property type="term" value="F:GTP binding"/>
    <property type="evidence" value="ECO:0007669"/>
    <property type="project" value="UniProtKB-KW"/>
</dbReference>
<keyword evidence="2 5" id="KW-0547">Nucleotide-binding</keyword>
<dbReference type="GO" id="GO:0005737">
    <property type="term" value="C:cytoplasm"/>
    <property type="evidence" value="ECO:0007669"/>
    <property type="project" value="TreeGrafter"/>
</dbReference>
<dbReference type="SUPFAM" id="SSF52540">
    <property type="entry name" value="P-loop containing nucleoside triphosphate hydrolases"/>
    <property type="match status" value="1"/>
</dbReference>
<evidence type="ECO:0000256" key="1">
    <source>
        <dbReference type="ARBA" id="ARBA00022723"/>
    </source>
</evidence>
<feature type="binding site" evidence="5">
    <location>
        <begin position="384"/>
        <end position="387"/>
    </location>
    <ligand>
        <name>GTP</name>
        <dbReference type="ChEBI" id="CHEBI:37565"/>
    </ligand>
</feature>
<dbReference type="SUPFAM" id="SSF47895">
    <property type="entry name" value="Transducin (alpha subunit), insertion domain"/>
    <property type="match status" value="1"/>
</dbReference>
<dbReference type="Pfam" id="PF00503">
    <property type="entry name" value="G-alpha"/>
    <property type="match status" value="1"/>
</dbReference>
<dbReference type="InterPro" id="IPR027417">
    <property type="entry name" value="P-loop_NTPase"/>
</dbReference>
<accession>A0A8H8CP84</accession>
<dbReference type="OrthoDB" id="5817230at2759"/>
<dbReference type="GO" id="GO:0005834">
    <property type="term" value="C:heterotrimeric G-protein complex"/>
    <property type="evidence" value="ECO:0007669"/>
    <property type="project" value="TreeGrafter"/>
</dbReference>
<dbReference type="InterPro" id="IPR001019">
    <property type="entry name" value="Gprotein_alpha_su"/>
</dbReference>
<evidence type="ECO:0000256" key="3">
    <source>
        <dbReference type="ARBA" id="ARBA00023134"/>
    </source>
</evidence>